<dbReference type="OrthoDB" id="2129491at2759"/>
<evidence type="ECO:0000313" key="16">
    <source>
        <dbReference type="EMBL" id="KAJ7313932.1"/>
    </source>
</evidence>
<evidence type="ECO:0000256" key="11">
    <source>
        <dbReference type="ARBA" id="ARBA00047423"/>
    </source>
</evidence>
<dbReference type="GO" id="GO:0047115">
    <property type="term" value="F:trans-1,2-dihydrobenzene-1,2-diol dehydrogenase activity"/>
    <property type="evidence" value="ECO:0007669"/>
    <property type="project" value="UniProtKB-EC"/>
</dbReference>
<keyword evidence="17" id="KW-1185">Reference proteome</keyword>
<evidence type="ECO:0000256" key="2">
    <source>
        <dbReference type="ARBA" id="ARBA00011738"/>
    </source>
</evidence>
<dbReference type="GO" id="GO:0000166">
    <property type="term" value="F:nucleotide binding"/>
    <property type="evidence" value="ECO:0007669"/>
    <property type="project" value="InterPro"/>
</dbReference>
<keyword evidence="4" id="KW-0560">Oxidoreductase</keyword>
<comment type="catalytic activity">
    <reaction evidence="12">
        <text>D-xylose + NADP(+) = D-xylono-1,5-lactone + NADPH + H(+)</text>
        <dbReference type="Rhea" id="RHEA:22000"/>
        <dbReference type="ChEBI" id="CHEBI:15378"/>
        <dbReference type="ChEBI" id="CHEBI:15867"/>
        <dbReference type="ChEBI" id="CHEBI:53455"/>
        <dbReference type="ChEBI" id="CHEBI:57783"/>
        <dbReference type="ChEBI" id="CHEBI:58349"/>
        <dbReference type="EC" id="1.1.1.179"/>
    </reaction>
</comment>
<evidence type="ECO:0000256" key="7">
    <source>
        <dbReference type="ARBA" id="ARBA00040603"/>
    </source>
</evidence>
<dbReference type="FunFam" id="3.30.360.10:FF:000031">
    <property type="entry name" value="Trans-1,2-dihydrobenzene-1,2-diol dehydrogenase"/>
    <property type="match status" value="1"/>
</dbReference>
<dbReference type="EC" id="1.3.1.20" evidence="5"/>
<evidence type="ECO:0000256" key="12">
    <source>
        <dbReference type="ARBA" id="ARBA00049233"/>
    </source>
</evidence>
<dbReference type="GO" id="GO:0042843">
    <property type="term" value="P:D-xylose catabolic process"/>
    <property type="evidence" value="ECO:0007669"/>
    <property type="project" value="TreeGrafter"/>
</dbReference>
<comment type="similarity">
    <text evidence="1">Belongs to the Gfo/Idh/MocA family.</text>
</comment>
<dbReference type="SUPFAM" id="SSF55347">
    <property type="entry name" value="Glyceraldehyde-3-phosphate dehydrogenase-like, C-terminal domain"/>
    <property type="match status" value="1"/>
</dbReference>
<keyword evidence="3" id="KW-0521">NADP</keyword>
<reference evidence="16" key="1">
    <citation type="journal article" date="2023" name="DNA Res.">
        <title>Chromosome-level genome assembly of Phrynocephalus forsythii using third-generation DNA sequencing and Hi-C analysis.</title>
        <authorList>
            <person name="Qi Y."/>
            <person name="Zhao W."/>
            <person name="Zhao Y."/>
            <person name="Niu C."/>
            <person name="Cao S."/>
            <person name="Zhang Y."/>
        </authorList>
    </citation>
    <scope>NUCLEOTIDE SEQUENCE</scope>
    <source>
        <tissue evidence="16">Muscle</tissue>
    </source>
</reference>
<proteinExistence type="inferred from homology"/>
<evidence type="ECO:0000256" key="5">
    <source>
        <dbReference type="ARBA" id="ARBA00038853"/>
    </source>
</evidence>
<dbReference type="InterPro" id="IPR055170">
    <property type="entry name" value="GFO_IDH_MocA-like_dom"/>
</dbReference>
<dbReference type="InterPro" id="IPR000683">
    <property type="entry name" value="Gfo/Idh/MocA-like_OxRdtase_N"/>
</dbReference>
<dbReference type="Gene3D" id="3.40.50.720">
    <property type="entry name" value="NAD(P)-binding Rossmann-like Domain"/>
    <property type="match status" value="1"/>
</dbReference>
<dbReference type="EC" id="1.1.1.179" evidence="6"/>
<gene>
    <name evidence="16" type="ORF">JRQ81_005749</name>
</gene>
<evidence type="ECO:0000259" key="14">
    <source>
        <dbReference type="Pfam" id="PF01408"/>
    </source>
</evidence>
<evidence type="ECO:0000256" key="8">
    <source>
        <dbReference type="ARBA" id="ARBA00042926"/>
    </source>
</evidence>
<sequence>MVRSVCFILCLEASGTLQSCPRGLLLCDYSVPSGFQVPFLPDARGRSCLPFAAMVATRWGICSAGKIAHDFLAALKTLPPEDHQVVAIASRDLSRAQEYAKIHGITRAYGSYAELAEDPDVEIVHIGVLNPYHLSSSLLFIQAGKNMLCEKPLGMNAAEVKAMVNAAREKGVFFMEGFWSCFFPAAERIRSLLNQGSIGEVMVLHAEFGSPQLSIPRCVKKELGGGGLLDIGCYCIQFACMVFNGEKPESILASGFLHETGIDKTVSIILNYSGHRQAVLTCTMTAKMPNRASINGTKGMIEVPSTFWCPVELVVNGERETFPLPPSPLELHFSNSIGLRYEAEHVRQCLLKGLKESPVVTQPYSTLIHSILDEVRRQVGVSYTQDDMKHIPRSFV</sequence>
<name>A0A9Q1AVW7_9SAUR</name>
<feature type="signal peptide" evidence="13">
    <location>
        <begin position="1"/>
        <end position="18"/>
    </location>
</feature>
<comment type="catalytic activity">
    <reaction evidence="11">
        <text>(1R,2R)-1,2-dihydrobenzene-1,2-diol + NADP(+) = catechol + NADPH + H(+)</text>
        <dbReference type="Rhea" id="RHEA:16729"/>
        <dbReference type="ChEBI" id="CHEBI:10702"/>
        <dbReference type="ChEBI" id="CHEBI:15378"/>
        <dbReference type="ChEBI" id="CHEBI:18135"/>
        <dbReference type="ChEBI" id="CHEBI:57783"/>
        <dbReference type="ChEBI" id="CHEBI:58349"/>
        <dbReference type="EC" id="1.3.1.20"/>
    </reaction>
</comment>
<evidence type="ECO:0000256" key="3">
    <source>
        <dbReference type="ARBA" id="ARBA00022857"/>
    </source>
</evidence>
<feature type="domain" description="GFO/IDH/MocA-like oxidoreductase" evidence="15">
    <location>
        <begin position="188"/>
        <end position="302"/>
    </location>
</feature>
<protein>
    <recommendedName>
        <fullName evidence="7">Trans-1,2-dihydrobenzene-1,2-diol dehydrogenase</fullName>
        <ecNumber evidence="6">1.1.1.179</ecNumber>
        <ecNumber evidence="5">1.3.1.20</ecNumber>
    </recommendedName>
    <alternativeName>
        <fullName evidence="10">D-xylose 1-dehydrogenase</fullName>
    </alternativeName>
    <alternativeName>
        <fullName evidence="9">D-xylose-NADP dehydrogenase</fullName>
    </alternativeName>
    <alternativeName>
        <fullName evidence="8">Dimeric dihydrodiol dehydrogenase</fullName>
    </alternativeName>
</protein>
<feature type="domain" description="Gfo/Idh/MocA-like oxidoreductase N-terminal" evidence="14">
    <location>
        <begin position="58"/>
        <end position="178"/>
    </location>
</feature>
<evidence type="ECO:0000256" key="1">
    <source>
        <dbReference type="ARBA" id="ARBA00010928"/>
    </source>
</evidence>
<accession>A0A9Q1AVW7</accession>
<dbReference type="GO" id="GO:0047837">
    <property type="term" value="F:D-xylose 1-dehydrogenase (NADP+) activity"/>
    <property type="evidence" value="ECO:0007669"/>
    <property type="project" value="UniProtKB-EC"/>
</dbReference>
<evidence type="ECO:0000256" key="9">
    <source>
        <dbReference type="ARBA" id="ARBA00042988"/>
    </source>
</evidence>
<dbReference type="EMBL" id="JAPFRF010000012">
    <property type="protein sequence ID" value="KAJ7313932.1"/>
    <property type="molecule type" value="Genomic_DNA"/>
</dbReference>
<dbReference type="Gene3D" id="3.30.360.10">
    <property type="entry name" value="Dihydrodipicolinate Reductase, domain 2"/>
    <property type="match status" value="1"/>
</dbReference>
<dbReference type="AlphaFoldDB" id="A0A9Q1AVW7"/>
<feature type="chain" id="PRO_5040320140" description="Trans-1,2-dihydrobenzene-1,2-diol dehydrogenase" evidence="13">
    <location>
        <begin position="19"/>
        <end position="396"/>
    </location>
</feature>
<comment type="subunit">
    <text evidence="2">Homodimer.</text>
</comment>
<dbReference type="FunFam" id="3.40.50.720:FF:000269">
    <property type="entry name" value="Trans-1,2-dihydrobenzene-1,2-diol dehydrogenase"/>
    <property type="match status" value="1"/>
</dbReference>
<dbReference type="InterPro" id="IPR050984">
    <property type="entry name" value="Gfo/Idh/MocA_domain"/>
</dbReference>
<dbReference type="PANTHER" id="PTHR22604:SF105">
    <property type="entry name" value="TRANS-1,2-DIHYDROBENZENE-1,2-DIOL DEHYDROGENASE"/>
    <property type="match status" value="1"/>
</dbReference>
<dbReference type="PANTHER" id="PTHR22604">
    <property type="entry name" value="OXIDOREDUCTASES"/>
    <property type="match status" value="1"/>
</dbReference>
<dbReference type="InterPro" id="IPR036291">
    <property type="entry name" value="NAD(P)-bd_dom_sf"/>
</dbReference>
<dbReference type="Pfam" id="PF22725">
    <property type="entry name" value="GFO_IDH_MocA_C3"/>
    <property type="match status" value="1"/>
</dbReference>
<evidence type="ECO:0000313" key="17">
    <source>
        <dbReference type="Proteomes" id="UP001142489"/>
    </source>
</evidence>
<dbReference type="SUPFAM" id="SSF51735">
    <property type="entry name" value="NAD(P)-binding Rossmann-fold domains"/>
    <property type="match status" value="1"/>
</dbReference>
<evidence type="ECO:0000256" key="4">
    <source>
        <dbReference type="ARBA" id="ARBA00023002"/>
    </source>
</evidence>
<keyword evidence="13" id="KW-0732">Signal</keyword>
<dbReference type="Pfam" id="PF01408">
    <property type="entry name" value="GFO_IDH_MocA"/>
    <property type="match status" value="1"/>
</dbReference>
<evidence type="ECO:0000256" key="6">
    <source>
        <dbReference type="ARBA" id="ARBA00038984"/>
    </source>
</evidence>
<dbReference type="Proteomes" id="UP001142489">
    <property type="component" value="Unassembled WGS sequence"/>
</dbReference>
<organism evidence="16 17">
    <name type="scientific">Phrynocephalus forsythii</name>
    <dbReference type="NCBI Taxonomy" id="171643"/>
    <lineage>
        <taxon>Eukaryota</taxon>
        <taxon>Metazoa</taxon>
        <taxon>Chordata</taxon>
        <taxon>Craniata</taxon>
        <taxon>Vertebrata</taxon>
        <taxon>Euteleostomi</taxon>
        <taxon>Lepidosauria</taxon>
        <taxon>Squamata</taxon>
        <taxon>Bifurcata</taxon>
        <taxon>Unidentata</taxon>
        <taxon>Episquamata</taxon>
        <taxon>Toxicofera</taxon>
        <taxon>Iguania</taxon>
        <taxon>Acrodonta</taxon>
        <taxon>Agamidae</taxon>
        <taxon>Agaminae</taxon>
        <taxon>Phrynocephalus</taxon>
    </lineage>
</organism>
<comment type="caution">
    <text evidence="16">The sequence shown here is derived from an EMBL/GenBank/DDBJ whole genome shotgun (WGS) entry which is preliminary data.</text>
</comment>
<evidence type="ECO:0000256" key="13">
    <source>
        <dbReference type="SAM" id="SignalP"/>
    </source>
</evidence>
<evidence type="ECO:0000259" key="15">
    <source>
        <dbReference type="Pfam" id="PF22725"/>
    </source>
</evidence>
<evidence type="ECO:0000256" key="10">
    <source>
        <dbReference type="ARBA" id="ARBA00043025"/>
    </source>
</evidence>